<dbReference type="PANTHER" id="PTHR33490:SF1">
    <property type="entry name" value="SLL1233 PROTEIN"/>
    <property type="match status" value="1"/>
</dbReference>
<dbReference type="Pfam" id="PF08379">
    <property type="entry name" value="Bact_transglu_N"/>
    <property type="match status" value="1"/>
</dbReference>
<keyword evidence="3" id="KW-1185">Reference proteome</keyword>
<evidence type="ECO:0000313" key="2">
    <source>
        <dbReference type="EMBL" id="RVT90572.1"/>
    </source>
</evidence>
<dbReference type="Gene3D" id="3.10.620.30">
    <property type="match status" value="1"/>
</dbReference>
<sequence>MRLTVTHRTVYRYHRPVRLQPHRLLVTPRSGAELRLLDLSIDTGGTATVNWTDDVFANRIATLSFTSPTDMLAIVVAATIEHDAPPYPVFPIAVGAHHYPFAYSPDDQADLGALTMPQSGDGAAKVLAWARGFIAGEPTDTLALLKDLNAGLRSAITYRVREEEGTQAPAQTLALASGSCRDIAALFIDAARHLGFGARAVSGYFYDPDQAAADPGSTHAWAEIYLPGAGWITFDPTHNRVGDAQLIPVAVARHNRQILPVTGGYTGSPEDAAGIAVSVRVSRG</sequence>
<comment type="caution">
    <text evidence="2">The sequence shown here is derived from an EMBL/GenBank/DDBJ whole genome shotgun (WGS) entry which is preliminary data.</text>
</comment>
<dbReference type="SMART" id="SM00460">
    <property type="entry name" value="TGc"/>
    <property type="match status" value="1"/>
</dbReference>
<reference evidence="2 3" key="1">
    <citation type="submission" date="2019-01" db="EMBL/GenBank/DDBJ databases">
        <authorList>
            <person name="Chen W.-M."/>
        </authorList>
    </citation>
    <scope>NUCLEOTIDE SEQUENCE [LARGE SCALE GENOMIC DNA]</scope>
    <source>
        <strain evidence="2 3">CCP-7</strain>
    </source>
</reference>
<evidence type="ECO:0000259" key="1">
    <source>
        <dbReference type="SMART" id="SM00460"/>
    </source>
</evidence>
<dbReference type="InterPro" id="IPR013589">
    <property type="entry name" value="Bac_transglu_N"/>
</dbReference>
<gene>
    <name evidence="2" type="ORF">EOD43_19700</name>
</gene>
<evidence type="ECO:0000313" key="3">
    <source>
        <dbReference type="Proteomes" id="UP000282971"/>
    </source>
</evidence>
<proteinExistence type="predicted"/>
<name>A0A437LYV2_9SPHN</name>
<dbReference type="InterPro" id="IPR002931">
    <property type="entry name" value="Transglutaminase-like"/>
</dbReference>
<dbReference type="Proteomes" id="UP000282971">
    <property type="component" value="Unassembled WGS sequence"/>
</dbReference>
<feature type="domain" description="Transglutaminase-like" evidence="1">
    <location>
        <begin position="172"/>
        <end position="238"/>
    </location>
</feature>
<dbReference type="Pfam" id="PF01841">
    <property type="entry name" value="Transglut_core"/>
    <property type="match status" value="1"/>
</dbReference>
<dbReference type="AlphaFoldDB" id="A0A437LYV2"/>
<protein>
    <submittedName>
        <fullName evidence="2">Transglutaminase family protein</fullName>
    </submittedName>
</protein>
<dbReference type="SUPFAM" id="SSF54001">
    <property type="entry name" value="Cysteine proteinases"/>
    <property type="match status" value="1"/>
</dbReference>
<organism evidence="2 3">
    <name type="scientific">Sphingomonas crocodyli</name>
    <dbReference type="NCBI Taxonomy" id="1979270"/>
    <lineage>
        <taxon>Bacteria</taxon>
        <taxon>Pseudomonadati</taxon>
        <taxon>Pseudomonadota</taxon>
        <taxon>Alphaproteobacteria</taxon>
        <taxon>Sphingomonadales</taxon>
        <taxon>Sphingomonadaceae</taxon>
        <taxon>Sphingomonas</taxon>
    </lineage>
</organism>
<dbReference type="OrthoDB" id="9804023at2"/>
<dbReference type="EMBL" id="SACN01000003">
    <property type="protein sequence ID" value="RVT90572.1"/>
    <property type="molecule type" value="Genomic_DNA"/>
</dbReference>
<accession>A0A437LYV2</accession>
<dbReference type="InterPro" id="IPR038765">
    <property type="entry name" value="Papain-like_cys_pep_sf"/>
</dbReference>
<dbReference type="PANTHER" id="PTHR33490">
    <property type="entry name" value="BLR5614 PROTEIN-RELATED"/>
    <property type="match status" value="1"/>
</dbReference>